<dbReference type="PANTHER" id="PTHR47249:SF1">
    <property type="entry name" value="VACUOLAR PROTEIN 8"/>
    <property type="match status" value="1"/>
</dbReference>
<dbReference type="SMART" id="SM00185">
    <property type="entry name" value="ARM"/>
    <property type="match status" value="3"/>
</dbReference>
<evidence type="ECO:0000256" key="5">
    <source>
        <dbReference type="ARBA" id="ARBA00023136"/>
    </source>
</evidence>
<evidence type="ECO:0000256" key="3">
    <source>
        <dbReference type="ARBA" id="ARBA00022554"/>
    </source>
</evidence>
<dbReference type="Gene3D" id="1.25.10.10">
    <property type="entry name" value="Leucine-rich Repeat Variant"/>
    <property type="match status" value="3"/>
</dbReference>
<dbReference type="InterPro" id="IPR016024">
    <property type="entry name" value="ARM-type_fold"/>
</dbReference>
<proteinExistence type="inferred from homology"/>
<dbReference type="InterPro" id="IPR000225">
    <property type="entry name" value="Armadillo"/>
</dbReference>
<keyword evidence="5" id="KW-0472">Membrane</keyword>
<keyword evidence="3" id="KW-0926">Vacuole</keyword>
<keyword evidence="9" id="KW-1185">Reference proteome</keyword>
<evidence type="ECO:0000256" key="4">
    <source>
        <dbReference type="ARBA" id="ARBA00022737"/>
    </source>
</evidence>
<dbReference type="PANTHER" id="PTHR47249">
    <property type="entry name" value="VACUOLAR PROTEIN 8"/>
    <property type="match status" value="1"/>
</dbReference>
<dbReference type="InterPro" id="IPR011989">
    <property type="entry name" value="ARM-like"/>
</dbReference>
<comment type="similarity">
    <text evidence="2">Belongs to the beta-catenin family.</text>
</comment>
<comment type="caution">
    <text evidence="8">The sequence shown here is derived from an EMBL/GenBank/DDBJ whole genome shotgun (WGS) entry which is preliminary data.</text>
</comment>
<dbReference type="SUPFAM" id="SSF48371">
    <property type="entry name" value="ARM repeat"/>
    <property type="match status" value="3"/>
</dbReference>
<dbReference type="GO" id="GO:0071562">
    <property type="term" value="P:nucleus-vacuole junction assembly"/>
    <property type="evidence" value="ECO:0007669"/>
    <property type="project" value="InterPro"/>
</dbReference>
<keyword evidence="4" id="KW-0677">Repeat</keyword>
<protein>
    <recommendedName>
        <fullName evidence="7">Vacuolar protein 8</fullName>
    </recommendedName>
</protein>
<name>A0A1V9Z1V7_9STRA</name>
<evidence type="ECO:0000256" key="1">
    <source>
        <dbReference type="ARBA" id="ARBA00004592"/>
    </source>
</evidence>
<organism evidence="8 9">
    <name type="scientific">Thraustotheca clavata</name>
    <dbReference type="NCBI Taxonomy" id="74557"/>
    <lineage>
        <taxon>Eukaryota</taxon>
        <taxon>Sar</taxon>
        <taxon>Stramenopiles</taxon>
        <taxon>Oomycota</taxon>
        <taxon>Saprolegniomycetes</taxon>
        <taxon>Saprolegniales</taxon>
        <taxon>Achlyaceae</taxon>
        <taxon>Thraustotheca</taxon>
    </lineage>
</organism>
<dbReference type="EMBL" id="JNBS01002373">
    <property type="protein sequence ID" value="OQR91933.1"/>
    <property type="molecule type" value="Genomic_DNA"/>
</dbReference>
<evidence type="ECO:0000256" key="6">
    <source>
        <dbReference type="ARBA" id="ARBA00023288"/>
    </source>
</evidence>
<dbReference type="GO" id="GO:0043495">
    <property type="term" value="F:protein-membrane adaptor activity"/>
    <property type="evidence" value="ECO:0007669"/>
    <property type="project" value="InterPro"/>
</dbReference>
<evidence type="ECO:0000256" key="7">
    <source>
        <dbReference type="ARBA" id="ARBA00026209"/>
    </source>
</evidence>
<comment type="subcellular location">
    <subcellularLocation>
        <location evidence="1">Vacuole membrane</location>
        <topology evidence="1">Lipid-anchor</topology>
    </subcellularLocation>
</comment>
<evidence type="ECO:0000256" key="2">
    <source>
        <dbReference type="ARBA" id="ARBA00005462"/>
    </source>
</evidence>
<dbReference type="GO" id="GO:0005774">
    <property type="term" value="C:vacuolar membrane"/>
    <property type="evidence" value="ECO:0007669"/>
    <property type="project" value="UniProtKB-SubCell"/>
</dbReference>
<gene>
    <name evidence="8" type="ORF">THRCLA_08838</name>
</gene>
<reference evidence="8 9" key="1">
    <citation type="journal article" date="2014" name="Genome Biol. Evol.">
        <title>The secreted proteins of Achlya hypogyna and Thraustotheca clavata identify the ancestral oomycete secretome and reveal gene acquisitions by horizontal gene transfer.</title>
        <authorList>
            <person name="Misner I."/>
            <person name="Blouin N."/>
            <person name="Leonard G."/>
            <person name="Richards T.A."/>
            <person name="Lane C.E."/>
        </authorList>
    </citation>
    <scope>NUCLEOTIDE SEQUENCE [LARGE SCALE GENOMIC DNA]</scope>
    <source>
        <strain evidence="8 9">ATCC 34112</strain>
    </source>
</reference>
<dbReference type="Proteomes" id="UP000243217">
    <property type="component" value="Unassembled WGS sequence"/>
</dbReference>
<dbReference type="OrthoDB" id="7537227at2759"/>
<accession>A0A1V9Z1V7</accession>
<evidence type="ECO:0000313" key="9">
    <source>
        <dbReference type="Proteomes" id="UP000243217"/>
    </source>
</evidence>
<sequence length="1756" mass="195655">MLSWVDAGLLRTLLPLSQWIHNPAQKQTKSQDVQEKSWEDEVELVLRLLANITYNPTHRLRFRDGADIPDLLSLLKPTPYNTTWDHIGLFENAAEVVANIAMDKDIQIMIIVEDGVTFMAQMLLLLPNKFEALARVLVRAIHNLSYDPEVQAILAAKHTFPYFLNQIRALAGKNQPIVPLDALDLNASHTVEFMAVSIVHDISCTIQWLDTLVENSGHVALMQALTHPSCSTWESSSLDIATLLIKTLSNLCQTAYAQQLVVDGIVNHLVKLTLLYLNLPQPSERDTLQYGYLLFGLSTLVNDTSACSQLAAQDKYLQGLALWITISENASLDFLTNAVTLLAKVCSFDTAVHAIASKASPKLLCSIANLAMIQKISESGSSACLVVLSSLVGPELDMITQGSWEYGFVPNLVASEVLHHALCADDRQKAFCLQLLLGCLRQTKYDVVNNYRLPTSVVLHVITCFHYFPTTTKEFNDALSILEFLIQSQPTRRQLCETQALDAFVLGLLEAPQSLLLPAAQELFRKLFLEAMEVFCERNSAIVHLLINNVAQANNPLLVDTTLSFLGHLVLNRGEISIEVITEMQKESRLLHLLARHVEQVHATTCSRASVNVHRSVSYEDMLRVYLFSLTFGTQNNEKPLTPGSNWIMNKEITSCFIMDVLFWYSNDQHKDTPHFTTMYPNVLLCTSRLVEIVYPETKASQISGFYEPIQEDIIKEMLLIITHAPAGAEISQACLTALVLINAWWFTDTLVITMLLRMPEKSTLMNNLVTLLVSATHDTLRFLMLMVTTDSLVEDLKQIGVKQVLEAIEITLDEDKVMVSALLNLLGYSVDLSLEFVDNLEAFSDSINNPVARQELMAKLKATLAMNVVNDEKIVAAILPRLVFELTRDVAFLNDIVQCLAALLSLECFATYCTDASTVLRVYIEHFHSLTTHGQDTMMEILMSLHDAGVTPEMFGFYQDAYHPLEQLLILATSVQGANMVAKSKMLHFTRLNAMQDGHLSIVLARNAYLLTPLCPILYHLPPQPQKKSKLCMTWTPEQSAQIDLVQLLQSIAELTWSPETLENASSLFEAIVGCLCSYEFNTAAKLQALQFSYLEQLANIVLRLASFLTEDAFMLDNGLKLLVHHLETKPTSPPVQLNMYKLVASLSKISATVLAFNRLQCLETLVNRFPKLHKDYQLYVLAALADAARTGLESEIVSRMAVENGAIQGLLRGIQTYTRQPQEHAAFLLSALLLRYPDLGGFTDCVTILIESLEAVDIVVVQHVLVCLSAILHVEPTQETLLRNATVPVLAQILQKGDYVCTEHVLRILAILCSKHAAVCRRVVAANLLGILLTSIRNVHEVESRPHDVFHAAWILSCIAKDKDLSTRIEENDENILEFVVQNMENFAIQTLNKFLRMLGYVWGYAEPTLHNFHLVSPVVKQLLRILSLVEEAKLQKNAMHLLSILFLHPQLEVEPEVLAAVTQCFFTHLHSKIEKLVVFAINAMKNGLCNDGLTDHLVRAHFDVHANVLEVLRLIVPEAYHPVQNKLLGALQFLNGIVTEDSSIVTLTPLATPALSMLRRSKSTLTRQKSSALTLTPLMVAALKQLILLLQEDSIYYTDALHILVNFSTVADLTQSIVLHGGLHFLLESFLSSDETHLPLVLLGIASLSDDALAKQTIDFTTIVPKIMKLIVSSHATIQATCVWIISNISTIDSIRRLINAQNGASVLQALLHEVTNPTLLAATSRPVSSSKRIRDHAPKALKDLGYNPVNPR</sequence>
<keyword evidence="6" id="KW-0449">Lipoprotein</keyword>
<evidence type="ECO:0000313" key="8">
    <source>
        <dbReference type="EMBL" id="OQR91933.1"/>
    </source>
</evidence>
<dbReference type="InterPro" id="IPR045156">
    <property type="entry name" value="Vac8"/>
</dbReference>